<keyword evidence="1" id="KW-1133">Transmembrane helix</keyword>
<protein>
    <submittedName>
        <fullName evidence="2">Uncharacterized protein</fullName>
    </submittedName>
</protein>
<accession>A0ABU3P4C5</accession>
<gene>
    <name evidence="2" type="ORF">Q4T40_19975</name>
</gene>
<comment type="caution">
    <text evidence="2">The sequence shown here is derived from an EMBL/GenBank/DDBJ whole genome shotgun (WGS) entry which is preliminary data.</text>
</comment>
<dbReference type="Proteomes" id="UP001254848">
    <property type="component" value="Unassembled WGS sequence"/>
</dbReference>
<sequence>MDALVAAGYIITVLLICFNTYLVLNRDVQIDQEHEPREGPEG</sequence>
<organism evidence="2 3">
    <name type="scientific">Anaeroselena agilis</name>
    <dbReference type="NCBI Taxonomy" id="3063788"/>
    <lineage>
        <taxon>Bacteria</taxon>
        <taxon>Bacillati</taxon>
        <taxon>Bacillota</taxon>
        <taxon>Negativicutes</taxon>
        <taxon>Acetonemataceae</taxon>
        <taxon>Anaeroselena</taxon>
    </lineage>
</organism>
<keyword evidence="3" id="KW-1185">Reference proteome</keyword>
<keyword evidence="1" id="KW-0472">Membrane</keyword>
<feature type="transmembrane region" description="Helical" evidence="1">
    <location>
        <begin position="6"/>
        <end position="24"/>
    </location>
</feature>
<evidence type="ECO:0000313" key="3">
    <source>
        <dbReference type="Proteomes" id="UP001254848"/>
    </source>
</evidence>
<evidence type="ECO:0000256" key="1">
    <source>
        <dbReference type="SAM" id="Phobius"/>
    </source>
</evidence>
<reference evidence="2 3" key="1">
    <citation type="submission" date="2023-07" db="EMBL/GenBank/DDBJ databases">
        <title>The novel representative of Negativicutes class, Anaeroselena agilis gen. nov. sp. nov.</title>
        <authorList>
            <person name="Prokofeva M.I."/>
            <person name="Elcheninov A.G."/>
            <person name="Klyukina A."/>
            <person name="Kublanov I.V."/>
            <person name="Frolov E.N."/>
            <person name="Podosokorskaya O.A."/>
        </authorList>
    </citation>
    <scope>NUCLEOTIDE SEQUENCE [LARGE SCALE GENOMIC DNA]</scope>
    <source>
        <strain evidence="2 3">4137-cl</strain>
    </source>
</reference>
<name>A0ABU3P4C5_9FIRM</name>
<dbReference type="RefSeq" id="WP_413781967.1">
    <property type="nucleotide sequence ID" value="NZ_JAUOZS010000001.1"/>
</dbReference>
<evidence type="ECO:0000313" key="2">
    <source>
        <dbReference type="EMBL" id="MDT8903512.1"/>
    </source>
</evidence>
<dbReference type="EMBL" id="JAUOZS010000001">
    <property type="protein sequence ID" value="MDT8903512.1"/>
    <property type="molecule type" value="Genomic_DNA"/>
</dbReference>
<proteinExistence type="predicted"/>
<keyword evidence="1" id="KW-0812">Transmembrane</keyword>